<dbReference type="EMBL" id="PGCK01000013">
    <property type="protein sequence ID" value="MCD1296088.1"/>
    <property type="molecule type" value="Genomic_DNA"/>
</dbReference>
<name>A0AAP2REY8_9EURY</name>
<dbReference type="Gene3D" id="6.10.30.10">
    <property type="match status" value="1"/>
</dbReference>
<dbReference type="Pfam" id="PF01796">
    <property type="entry name" value="OB_ChsH2_C"/>
    <property type="match status" value="1"/>
</dbReference>
<dbReference type="InterPro" id="IPR012340">
    <property type="entry name" value="NA-bd_OB-fold"/>
</dbReference>
<keyword evidence="4" id="KW-1185">Reference proteome</keyword>
<comment type="caution">
    <text evidence="3">The sequence shown here is derived from an EMBL/GenBank/DDBJ whole genome shotgun (WGS) entry which is preliminary data.</text>
</comment>
<sequence length="129" mass="14855">MSVPRFWREIPARYNLIGTKCENCGKFYFPPRRLCPECRRNSKMVEYQFNGTGEVVTYSVIYTPGDSWIGKKPYVLAVIKLDEGPHLTSEVICEPSEISIGMRVKKVFRRIGEDGDKGMIHYGTKFIPE</sequence>
<feature type="domain" description="ChsH2 C-terminal OB-fold" evidence="1">
    <location>
        <begin position="48"/>
        <end position="109"/>
    </location>
</feature>
<dbReference type="RefSeq" id="WP_230742962.1">
    <property type="nucleotide sequence ID" value="NZ_PGCK01000013.1"/>
</dbReference>
<evidence type="ECO:0000259" key="1">
    <source>
        <dbReference type="Pfam" id="PF01796"/>
    </source>
</evidence>
<evidence type="ECO:0000313" key="4">
    <source>
        <dbReference type="Proteomes" id="UP001320159"/>
    </source>
</evidence>
<dbReference type="Pfam" id="PF12172">
    <property type="entry name" value="zf-ChsH2"/>
    <property type="match status" value="1"/>
</dbReference>
<dbReference type="InterPro" id="IPR052513">
    <property type="entry name" value="Thioester_dehydratase-like"/>
</dbReference>
<dbReference type="InterPro" id="IPR022002">
    <property type="entry name" value="ChsH2_Znr"/>
</dbReference>
<dbReference type="AlphaFoldDB" id="A0AAP2REY8"/>
<dbReference type="PANTHER" id="PTHR34075">
    <property type="entry name" value="BLR3430 PROTEIN"/>
    <property type="match status" value="1"/>
</dbReference>
<proteinExistence type="predicted"/>
<dbReference type="PANTHER" id="PTHR34075:SF5">
    <property type="entry name" value="BLR3430 PROTEIN"/>
    <property type="match status" value="1"/>
</dbReference>
<dbReference type="Proteomes" id="UP001320159">
    <property type="component" value="Unassembled WGS sequence"/>
</dbReference>
<dbReference type="SUPFAM" id="SSF50249">
    <property type="entry name" value="Nucleic acid-binding proteins"/>
    <property type="match status" value="1"/>
</dbReference>
<organism evidence="3 4">
    <name type="scientific">Methanooceanicella nereidis</name>
    <dbReference type="NCBI Taxonomy" id="2052831"/>
    <lineage>
        <taxon>Archaea</taxon>
        <taxon>Methanobacteriati</taxon>
        <taxon>Methanobacteriota</taxon>
        <taxon>Stenosarchaea group</taxon>
        <taxon>Methanomicrobia</taxon>
        <taxon>Methanocellales</taxon>
        <taxon>Methanocellaceae</taxon>
        <taxon>Methanooceanicella</taxon>
    </lineage>
</organism>
<feature type="domain" description="ChsH2 rubredoxin-like zinc ribbon" evidence="2">
    <location>
        <begin position="8"/>
        <end position="39"/>
    </location>
</feature>
<gene>
    <name evidence="3" type="ORF">CUJ83_13880</name>
</gene>
<evidence type="ECO:0000259" key="2">
    <source>
        <dbReference type="Pfam" id="PF12172"/>
    </source>
</evidence>
<evidence type="ECO:0000313" key="3">
    <source>
        <dbReference type="EMBL" id="MCD1296088.1"/>
    </source>
</evidence>
<accession>A0AAP2REY8</accession>
<dbReference type="InterPro" id="IPR002878">
    <property type="entry name" value="ChsH2_C"/>
</dbReference>
<protein>
    <submittedName>
        <fullName evidence="3">Transcriptional regulator</fullName>
    </submittedName>
</protein>
<reference evidence="3 4" key="1">
    <citation type="submission" date="2017-11" db="EMBL/GenBank/DDBJ databases">
        <title>Isolation and Characterization of Family Methanocellaceae Species from Potential Methane Hydrate Area Offshore Southwestern Taiwan.</title>
        <authorList>
            <person name="Zhang W.-L."/>
            <person name="Chen W.-C."/>
            <person name="Lai M.-C."/>
            <person name="Chen S.-C."/>
        </authorList>
    </citation>
    <scope>NUCLEOTIDE SEQUENCE [LARGE SCALE GENOMIC DNA]</scope>
    <source>
        <strain evidence="3 4">CWC-04</strain>
    </source>
</reference>